<dbReference type="SUPFAM" id="SSF51735">
    <property type="entry name" value="NAD(P)-binding Rossmann-fold domains"/>
    <property type="match status" value="1"/>
</dbReference>
<organism evidence="5 6">
    <name type="scientific">Pygocentrus nattereri</name>
    <name type="common">Red-bellied piranha</name>
    <dbReference type="NCBI Taxonomy" id="42514"/>
    <lineage>
        <taxon>Eukaryota</taxon>
        <taxon>Metazoa</taxon>
        <taxon>Chordata</taxon>
        <taxon>Craniata</taxon>
        <taxon>Vertebrata</taxon>
        <taxon>Euteleostomi</taxon>
        <taxon>Actinopterygii</taxon>
        <taxon>Neopterygii</taxon>
        <taxon>Teleostei</taxon>
        <taxon>Ostariophysi</taxon>
        <taxon>Characiformes</taxon>
        <taxon>Characoidei</taxon>
        <taxon>Pygocentrus</taxon>
    </lineage>
</organism>
<dbReference type="InterPro" id="IPR050177">
    <property type="entry name" value="Lipid_A_modif_metabolic_enz"/>
</dbReference>
<dbReference type="Pfam" id="PF01073">
    <property type="entry name" value="3Beta_HSD"/>
    <property type="match status" value="1"/>
</dbReference>
<dbReference type="PANTHER" id="PTHR43245">
    <property type="entry name" value="BIFUNCTIONAL POLYMYXIN RESISTANCE PROTEIN ARNA"/>
    <property type="match status" value="1"/>
</dbReference>
<dbReference type="InterPro" id="IPR002225">
    <property type="entry name" value="3Beta_OHSteriod_DH/Estase"/>
</dbReference>
<evidence type="ECO:0000256" key="3">
    <source>
        <dbReference type="RuleBase" id="RU004475"/>
    </source>
</evidence>
<accession>A0AAR2LKS0</accession>
<dbReference type="Gene3D" id="3.40.50.720">
    <property type="entry name" value="NAD(P)-binding Rossmann-like Domain"/>
    <property type="match status" value="1"/>
</dbReference>
<evidence type="ECO:0000256" key="1">
    <source>
        <dbReference type="ARBA" id="ARBA00009219"/>
    </source>
</evidence>
<evidence type="ECO:0000259" key="4">
    <source>
        <dbReference type="Pfam" id="PF01073"/>
    </source>
</evidence>
<keyword evidence="6" id="KW-1185">Reference proteome</keyword>
<dbReference type="GeneTree" id="ENSGT00940000160393"/>
<sequence>MLEGPEQPHRGGGKVLVTGGAGFFGFRLGRALARQGTSVILLDLLKPAWDIPDGAVFLQGDVRDYDTLYKICAGVDCIFHTASYGMSGPEQVSRMLESVNVGGTNNMINVCCERGISRLVYTSTVNVAFAGRPIEDGDEDSAPCVPLHMHIDHYSRTKAIADSMVLAANGRSLKGGGLLRTCVLRSSGIYGPEERRHLHRVNVERRLFSFSFGDPNARMNWVHVDNLVMAHLLAAEGLTPEKGCVANGQAYFINDGESVNVFEWMTPLFERLGYGRPLIRLPVSLVYSAAVLMERLHVALRPIVEIPLLLTRNEVSSFSSFSFFLCLFLFFAFLYSRSLVVSFSAGLLSYS</sequence>
<dbReference type="Ensembl" id="ENSPNAT00000061508.1">
    <property type="protein sequence ID" value="ENSPNAP00000075272.1"/>
    <property type="gene ID" value="ENSPNAG00000018570.2"/>
</dbReference>
<keyword evidence="2 3" id="KW-0560">Oxidoreductase</keyword>
<reference evidence="5" key="3">
    <citation type="submission" date="2025-09" db="UniProtKB">
        <authorList>
            <consortium name="Ensembl"/>
        </authorList>
    </citation>
    <scope>IDENTIFICATION</scope>
</reference>
<evidence type="ECO:0000313" key="5">
    <source>
        <dbReference type="Ensembl" id="ENSPNAP00000075272.1"/>
    </source>
</evidence>
<keyword evidence="3" id="KW-0812">Transmembrane</keyword>
<proteinExistence type="inferred from homology"/>
<reference evidence="5" key="2">
    <citation type="submission" date="2025-08" db="UniProtKB">
        <authorList>
            <consortium name="Ensembl"/>
        </authorList>
    </citation>
    <scope>IDENTIFICATION</scope>
</reference>
<dbReference type="Proteomes" id="UP001501920">
    <property type="component" value="Chromosome 1"/>
</dbReference>
<protein>
    <recommendedName>
        <fullName evidence="4">3-beta hydroxysteroid dehydrogenase/isomerase domain-containing protein</fullName>
    </recommendedName>
</protein>
<dbReference type="InterPro" id="IPR036291">
    <property type="entry name" value="NAD(P)-bd_dom_sf"/>
</dbReference>
<dbReference type="GO" id="GO:0006694">
    <property type="term" value="P:steroid biosynthetic process"/>
    <property type="evidence" value="ECO:0007669"/>
    <property type="project" value="InterPro"/>
</dbReference>
<evidence type="ECO:0000256" key="2">
    <source>
        <dbReference type="ARBA" id="ARBA00023002"/>
    </source>
</evidence>
<comment type="similarity">
    <text evidence="1 3">Belongs to the 3-beta-HSD family.</text>
</comment>
<dbReference type="AlphaFoldDB" id="A0AAR2LKS0"/>
<feature type="domain" description="3-beta hydroxysteroid dehydrogenase/isomerase" evidence="4">
    <location>
        <begin position="16"/>
        <end position="282"/>
    </location>
</feature>
<evidence type="ECO:0000313" key="6">
    <source>
        <dbReference type="Proteomes" id="UP001501920"/>
    </source>
</evidence>
<dbReference type="GO" id="GO:0016616">
    <property type="term" value="F:oxidoreductase activity, acting on the CH-OH group of donors, NAD or NADP as acceptor"/>
    <property type="evidence" value="ECO:0007669"/>
    <property type="project" value="InterPro"/>
</dbReference>
<name>A0AAR2LKS0_PYGNA</name>
<keyword evidence="3" id="KW-1133">Transmembrane helix</keyword>
<keyword evidence="3" id="KW-0472">Membrane</keyword>
<reference evidence="5 6" key="1">
    <citation type="submission" date="2020-10" db="EMBL/GenBank/DDBJ databases">
        <title>Pygocentrus nattereri (red-bellied piranha) genome, fPygNat1, primary haplotype.</title>
        <authorList>
            <person name="Myers G."/>
            <person name="Meyer A."/>
            <person name="Karagic N."/>
            <person name="Pippel M."/>
            <person name="Winkler S."/>
            <person name="Tracey A."/>
            <person name="Wood J."/>
            <person name="Formenti G."/>
            <person name="Howe K."/>
            <person name="Fedrigo O."/>
            <person name="Jarvis E.D."/>
        </authorList>
    </citation>
    <scope>NUCLEOTIDE SEQUENCE [LARGE SCALE GENOMIC DNA]</scope>
</reference>
<gene>
    <name evidence="5" type="primary">SDR42E2</name>
</gene>
<feature type="transmembrane region" description="Helical" evidence="3">
    <location>
        <begin position="318"/>
        <end position="335"/>
    </location>
</feature>
<dbReference type="PANTHER" id="PTHR43245:SF51">
    <property type="entry name" value="SHORT CHAIN DEHYDROGENASE_REDUCTASE FAMILY 42E, MEMBER 2"/>
    <property type="match status" value="1"/>
</dbReference>